<keyword evidence="2" id="KW-0732">Signal</keyword>
<accession>A0A078S0U9</accession>
<sequence length="292" mass="32632">MKKLAVLIVCAAVMASCDSFSGGSKNQLKAENDSLLMELTQRNAELDEMMGTFNDISEGFRQINAAESRVDLQRGAVAEGSLNAKQQIASDIEFIRKQMEENKEQIAKLQSMLKNSKNNSVQLKRAVESLTQELVAKTQRIEELQAELASKNIRIQELDAAVTGLSSEKEELTAENEAKAKTVAEQDKALNTAWFVFGTKKELKDQKILTNTGLFKKGQVLKDSDINKDYFTQVDIRTTKEIKLYSKDADILTTHPAGSYALEKDDKGQLTLKITNPKDFWSVSKYLVIQVK</sequence>
<feature type="signal peptide" evidence="2">
    <location>
        <begin position="1"/>
        <end position="21"/>
    </location>
</feature>
<evidence type="ECO:0008006" key="5">
    <source>
        <dbReference type="Google" id="ProtNLM"/>
    </source>
</evidence>
<protein>
    <recommendedName>
        <fullName evidence="5">Chromosome segregation protein SMC</fullName>
    </recommendedName>
</protein>
<dbReference type="RefSeq" id="WP_005828438.1">
    <property type="nucleotide sequence ID" value="NZ_JNHN01000171.1"/>
</dbReference>
<evidence type="ECO:0000256" key="2">
    <source>
        <dbReference type="SAM" id="SignalP"/>
    </source>
</evidence>
<reference evidence="3 4" key="1">
    <citation type="submission" date="2014-04" db="EMBL/GenBank/DDBJ databases">
        <authorList>
            <person name="Sears C."/>
            <person name="Carroll K."/>
            <person name="Sack B.R."/>
            <person name="Qadri F."/>
            <person name="Myers L.L."/>
            <person name="Chung G.-T."/>
            <person name="Escheverria P."/>
            <person name="Fraser C.M."/>
            <person name="Sadzewicz L."/>
            <person name="Shefchek K.A."/>
            <person name="Tallon L."/>
            <person name="Das S.P."/>
            <person name="Daugherty S."/>
            <person name="Mongodin E.F."/>
        </authorList>
    </citation>
    <scope>NUCLEOTIDE SEQUENCE [LARGE SCALE GENOMIC DNA]</scope>
    <source>
        <strain evidence="3 4">3978 T3 ii</strain>
    </source>
</reference>
<dbReference type="Proteomes" id="UP000028013">
    <property type="component" value="Unassembled WGS sequence"/>
</dbReference>
<dbReference type="EMBL" id="JNHN01000171">
    <property type="protein sequence ID" value="KDS51111.1"/>
    <property type="molecule type" value="Genomic_DNA"/>
</dbReference>
<evidence type="ECO:0000313" key="4">
    <source>
        <dbReference type="Proteomes" id="UP000028013"/>
    </source>
</evidence>
<dbReference type="GeneID" id="99750802"/>
<dbReference type="PROSITE" id="PS51257">
    <property type="entry name" value="PROKAR_LIPOPROTEIN"/>
    <property type="match status" value="1"/>
</dbReference>
<evidence type="ECO:0000256" key="1">
    <source>
        <dbReference type="SAM" id="Coils"/>
    </source>
</evidence>
<dbReference type="AlphaFoldDB" id="A0A078S0U9"/>
<feature type="chain" id="PRO_5001745052" description="Chromosome segregation protein SMC" evidence="2">
    <location>
        <begin position="22"/>
        <end position="292"/>
    </location>
</feature>
<evidence type="ECO:0000313" key="3">
    <source>
        <dbReference type="EMBL" id="KDS51111.1"/>
    </source>
</evidence>
<name>A0A078S0U9_BACUN</name>
<comment type="caution">
    <text evidence="3">The sequence shown here is derived from an EMBL/GenBank/DDBJ whole genome shotgun (WGS) entry which is preliminary data.</text>
</comment>
<dbReference type="PATRIC" id="fig|1339349.3.peg.2050"/>
<dbReference type="Gene3D" id="6.10.140.920">
    <property type="match status" value="1"/>
</dbReference>
<gene>
    <name evidence="3" type="ORF">M094_0810</name>
</gene>
<keyword evidence="1" id="KW-0175">Coiled coil</keyword>
<organism evidence="3 4">
    <name type="scientific">Bacteroides uniformis str. 3978 T3 ii</name>
    <dbReference type="NCBI Taxonomy" id="1339349"/>
    <lineage>
        <taxon>Bacteria</taxon>
        <taxon>Pseudomonadati</taxon>
        <taxon>Bacteroidota</taxon>
        <taxon>Bacteroidia</taxon>
        <taxon>Bacteroidales</taxon>
        <taxon>Bacteroidaceae</taxon>
        <taxon>Bacteroides</taxon>
    </lineage>
</organism>
<proteinExistence type="predicted"/>
<feature type="coiled-coil region" evidence="1">
    <location>
        <begin position="85"/>
        <end position="175"/>
    </location>
</feature>